<evidence type="ECO:0000313" key="1">
    <source>
        <dbReference type="EMBL" id="QBJ04477.1"/>
    </source>
</evidence>
<protein>
    <submittedName>
        <fullName evidence="1">Uncharacterized protein</fullName>
    </submittedName>
</protein>
<name>A0A481W6H6_9CAUD</name>
<dbReference type="GeneID" id="55011863"/>
<dbReference type="Proteomes" id="UP000293575">
    <property type="component" value="Segment"/>
</dbReference>
<keyword evidence="2" id="KW-1185">Reference proteome</keyword>
<dbReference type="EMBL" id="MK473373">
    <property type="protein sequence ID" value="QBJ04477.1"/>
    <property type="molecule type" value="Genomic_DNA"/>
</dbReference>
<organism evidence="1 2">
    <name type="scientific">Pseudomonas phage Lana</name>
    <dbReference type="NCBI Taxonomy" id="2530172"/>
    <lineage>
        <taxon>Viruses</taxon>
        <taxon>Duplodnaviria</taxon>
        <taxon>Heunggongvirae</taxon>
        <taxon>Uroviricota</taxon>
        <taxon>Caudoviricetes</taxon>
        <taxon>Lanavirus</taxon>
        <taxon>Lanavirus lana</taxon>
    </lineage>
</organism>
<sequence length="85" mass="9497">MPCIQTPNDLELLIHCHVSPDVHPRADAPAIIKGTSRLVTAGMIRLDNNVYTTTAKGAFYLRHLLKQPFPVETYEIPEVPDDNES</sequence>
<dbReference type="KEGG" id="vg:55011863"/>
<accession>A0A481W6H6</accession>
<reference evidence="1" key="1">
    <citation type="submission" date="2019-01" db="EMBL/GenBank/DDBJ databases">
        <authorList>
            <person name="Hylling O."/>
            <person name="Carstens A.B."/>
            <person name="Hansen L.H."/>
        </authorList>
    </citation>
    <scope>NUCLEOTIDE SEQUENCE [LARGE SCALE GENOMIC DNA]</scope>
</reference>
<evidence type="ECO:0000313" key="2">
    <source>
        <dbReference type="Proteomes" id="UP000293575"/>
    </source>
</evidence>
<proteinExistence type="predicted"/>
<dbReference type="RefSeq" id="YP_009820427.1">
    <property type="nucleotide sequence ID" value="NC_048166.1"/>
</dbReference>